<dbReference type="InterPro" id="IPR026592">
    <property type="entry name" value="BamE"/>
</dbReference>
<dbReference type="InterPro" id="IPR037873">
    <property type="entry name" value="BamE-like"/>
</dbReference>
<dbReference type="PANTHER" id="PTHR37482:SF1">
    <property type="entry name" value="OUTER MEMBRANE PROTEIN ASSEMBLY FACTOR BAME"/>
    <property type="match status" value="1"/>
</dbReference>
<keyword evidence="1" id="KW-0732">Signal</keyword>
<reference evidence="5" key="2">
    <citation type="submission" date="2020-09" db="EMBL/GenBank/DDBJ databases">
        <authorList>
            <person name="Sun Q."/>
            <person name="Zhou Y."/>
        </authorList>
    </citation>
    <scope>NUCLEOTIDE SEQUENCE</scope>
    <source>
        <strain evidence="5">CGMCC 1.15725</strain>
    </source>
</reference>
<organism evidence="5 6">
    <name type="scientific">Aliidongia dinghuensis</name>
    <dbReference type="NCBI Taxonomy" id="1867774"/>
    <lineage>
        <taxon>Bacteria</taxon>
        <taxon>Pseudomonadati</taxon>
        <taxon>Pseudomonadota</taxon>
        <taxon>Alphaproteobacteria</taxon>
        <taxon>Rhodospirillales</taxon>
        <taxon>Dongiaceae</taxon>
        <taxon>Aliidongia</taxon>
    </lineage>
</organism>
<dbReference type="GO" id="GO:0030674">
    <property type="term" value="F:protein-macromolecule adaptor activity"/>
    <property type="evidence" value="ECO:0007669"/>
    <property type="project" value="TreeGrafter"/>
</dbReference>
<evidence type="ECO:0000313" key="5">
    <source>
        <dbReference type="EMBL" id="GGF28496.1"/>
    </source>
</evidence>
<evidence type="ECO:0000256" key="1">
    <source>
        <dbReference type="ARBA" id="ARBA00022729"/>
    </source>
</evidence>
<dbReference type="InterPro" id="IPR007450">
    <property type="entry name" value="BamE_dom"/>
</dbReference>
<sequence>MAAVAPLALAACSPPQELRGNLPDPDGVAQIVPGKSTKADVTKLMGSPSNISTFDTGTWYYISRRSVRDALSEPQLVAQTVYVVQFDDNGVVKTFQQQDNNDTDVAMIPRTTPASGKELSLIEQLLGNFGKFTNSDEKKKTGG</sequence>
<dbReference type="EMBL" id="BMJQ01000010">
    <property type="protein sequence ID" value="GGF28496.1"/>
    <property type="molecule type" value="Genomic_DNA"/>
</dbReference>
<dbReference type="Pfam" id="PF04355">
    <property type="entry name" value="BamE"/>
    <property type="match status" value="1"/>
</dbReference>
<keyword evidence="5" id="KW-0449">Lipoprotein</keyword>
<keyword evidence="2" id="KW-0472">Membrane</keyword>
<dbReference type="GO" id="GO:1990063">
    <property type="term" value="C:Bam protein complex"/>
    <property type="evidence" value="ECO:0007669"/>
    <property type="project" value="TreeGrafter"/>
</dbReference>
<keyword evidence="3" id="KW-0998">Cell outer membrane</keyword>
<gene>
    <name evidence="5" type="primary">bamE</name>
    <name evidence="5" type="ORF">GCM10011611_38200</name>
</gene>
<dbReference type="Gene3D" id="3.30.1450.10">
    <property type="match status" value="1"/>
</dbReference>
<name>A0A8J2YVM3_9PROT</name>
<comment type="caution">
    <text evidence="5">The sequence shown here is derived from an EMBL/GenBank/DDBJ whole genome shotgun (WGS) entry which is preliminary data.</text>
</comment>
<evidence type="ECO:0000313" key="6">
    <source>
        <dbReference type="Proteomes" id="UP000646365"/>
    </source>
</evidence>
<dbReference type="AlphaFoldDB" id="A0A8J2YVM3"/>
<dbReference type="GO" id="GO:0051205">
    <property type="term" value="P:protein insertion into membrane"/>
    <property type="evidence" value="ECO:0007669"/>
    <property type="project" value="TreeGrafter"/>
</dbReference>
<dbReference type="RefSeq" id="WP_189048681.1">
    <property type="nucleotide sequence ID" value="NZ_BMJQ01000010.1"/>
</dbReference>
<accession>A0A8J2YVM3</accession>
<proteinExistence type="predicted"/>
<feature type="domain" description="Outer membrane protein assembly factor BamE" evidence="4">
    <location>
        <begin position="20"/>
        <end position="94"/>
    </location>
</feature>
<evidence type="ECO:0000256" key="2">
    <source>
        <dbReference type="ARBA" id="ARBA00023136"/>
    </source>
</evidence>
<dbReference type="Proteomes" id="UP000646365">
    <property type="component" value="Unassembled WGS sequence"/>
</dbReference>
<evidence type="ECO:0000259" key="4">
    <source>
        <dbReference type="Pfam" id="PF04355"/>
    </source>
</evidence>
<protein>
    <submittedName>
        <fullName evidence="5">SmpA/OmlA family lipoprotein</fullName>
    </submittedName>
</protein>
<keyword evidence="6" id="KW-1185">Reference proteome</keyword>
<reference evidence="5" key="1">
    <citation type="journal article" date="2014" name="Int. J. Syst. Evol. Microbiol.">
        <title>Complete genome sequence of Corynebacterium casei LMG S-19264T (=DSM 44701T), isolated from a smear-ripened cheese.</title>
        <authorList>
            <consortium name="US DOE Joint Genome Institute (JGI-PGF)"/>
            <person name="Walter F."/>
            <person name="Albersmeier A."/>
            <person name="Kalinowski J."/>
            <person name="Ruckert C."/>
        </authorList>
    </citation>
    <scope>NUCLEOTIDE SEQUENCE</scope>
    <source>
        <strain evidence="5">CGMCC 1.15725</strain>
    </source>
</reference>
<dbReference type="GO" id="GO:0043165">
    <property type="term" value="P:Gram-negative-bacterium-type cell outer membrane assembly"/>
    <property type="evidence" value="ECO:0007669"/>
    <property type="project" value="TreeGrafter"/>
</dbReference>
<dbReference type="PANTHER" id="PTHR37482">
    <property type="entry name" value="OUTER MEMBRANE PROTEIN ASSEMBLY FACTOR BAME"/>
    <property type="match status" value="1"/>
</dbReference>
<evidence type="ECO:0000256" key="3">
    <source>
        <dbReference type="ARBA" id="ARBA00023237"/>
    </source>
</evidence>